<dbReference type="InterPro" id="IPR010845">
    <property type="entry name" value="FlaF"/>
</dbReference>
<dbReference type="GO" id="GO:0044781">
    <property type="term" value="P:bacterial-type flagellum organization"/>
    <property type="evidence" value="ECO:0007669"/>
    <property type="project" value="InterPro"/>
</dbReference>
<dbReference type="NCBIfam" id="NF009435">
    <property type="entry name" value="PRK12794.1"/>
    <property type="match status" value="1"/>
</dbReference>
<keyword evidence="1" id="KW-0969">Cilium</keyword>
<dbReference type="KEGG" id="red:roselon_01312"/>
<evidence type="ECO:0000313" key="2">
    <source>
        <dbReference type="Proteomes" id="UP000019593"/>
    </source>
</evidence>
<keyword evidence="1" id="KW-0966">Cell projection</keyword>
<keyword evidence="2" id="KW-1185">Reference proteome</keyword>
<dbReference type="AlphaFoldDB" id="W8SMD0"/>
<evidence type="ECO:0000313" key="1">
    <source>
        <dbReference type="EMBL" id="AHM03700.1"/>
    </source>
</evidence>
<protein>
    <submittedName>
        <fullName evidence="1">Flagellar protein FlaF</fullName>
    </submittedName>
</protein>
<dbReference type="HOGENOM" id="CLU_141460_1_0_5"/>
<sequence>MIATSLAQTAYAAASQPVRTDRGTEYAAFQSVTARLSRALQAPTDMPTRAAALHDNRRLWTLLATDLAGAENGLPQQLRAQLFYLAEFSLIQSSQALREAEALRALIDINTAVMRGLSGMAEAA</sequence>
<organism evidence="1 2">
    <name type="scientific">Roseicyclus elongatus DSM 19469</name>
    <dbReference type="NCBI Taxonomy" id="1294273"/>
    <lineage>
        <taxon>Bacteria</taxon>
        <taxon>Pseudomonadati</taxon>
        <taxon>Pseudomonadota</taxon>
        <taxon>Alphaproteobacteria</taxon>
        <taxon>Rhodobacterales</taxon>
        <taxon>Roseobacteraceae</taxon>
        <taxon>Roseicyclus</taxon>
    </lineage>
</organism>
<dbReference type="RefSeq" id="WP_025311550.1">
    <property type="nucleotide sequence ID" value="NZ_CP004372.1"/>
</dbReference>
<keyword evidence="1" id="KW-0282">Flagellum</keyword>
<dbReference type="Proteomes" id="UP000019593">
    <property type="component" value="Chromosome"/>
</dbReference>
<gene>
    <name evidence="1" type="ORF">roselon_01312</name>
</gene>
<dbReference type="EMBL" id="CP004372">
    <property type="protein sequence ID" value="AHM03700.1"/>
    <property type="molecule type" value="Genomic_DNA"/>
</dbReference>
<accession>W8SMD0</accession>
<reference evidence="1 2" key="1">
    <citation type="submission" date="2013-03" db="EMBL/GenBank/DDBJ databases">
        <authorList>
            <person name="Fiebig A."/>
            <person name="Goeker M."/>
            <person name="Klenk H.-P.P."/>
        </authorList>
    </citation>
    <scope>NUCLEOTIDE SEQUENCE [LARGE SCALE GENOMIC DNA]</scope>
    <source>
        <strain evidence="2">DSM 19469</strain>
    </source>
</reference>
<dbReference type="STRING" id="1294273.roselon_01312"/>
<dbReference type="eggNOG" id="COG5442">
    <property type="taxonomic scope" value="Bacteria"/>
</dbReference>
<dbReference type="OrthoDB" id="9808944at2"/>
<name>W8SMD0_9RHOB</name>
<proteinExistence type="predicted"/>
<dbReference type="Pfam" id="PF07309">
    <property type="entry name" value="FlaF"/>
    <property type="match status" value="1"/>
</dbReference>